<dbReference type="PATRIC" id="fig|1392.242.peg.1158"/>
<comment type="caution">
    <text evidence="1">The sequence shown here is derived from an EMBL/GenBank/DDBJ whole genome shotgun (WGS) entry which is preliminary data.</text>
</comment>
<dbReference type="Gene3D" id="3.10.450.50">
    <property type="match status" value="1"/>
</dbReference>
<name>A0A0J1HUU3_BACAN</name>
<dbReference type="SUPFAM" id="SSF103642">
    <property type="entry name" value="Sec-C motif"/>
    <property type="match status" value="1"/>
</dbReference>
<accession>A0A0J1HUU3</accession>
<dbReference type="Proteomes" id="UP000035904">
    <property type="component" value="Unassembled WGS sequence"/>
</dbReference>
<proteinExistence type="predicted"/>
<evidence type="ECO:0000313" key="2">
    <source>
        <dbReference type="Proteomes" id="UP000035904"/>
    </source>
</evidence>
<dbReference type="Pfam" id="PF02810">
    <property type="entry name" value="SEC-C"/>
    <property type="match status" value="1"/>
</dbReference>
<organism evidence="1 2">
    <name type="scientific">Bacillus anthracis</name>
    <name type="common">anthrax bacterium</name>
    <dbReference type="NCBI Taxonomy" id="1392"/>
    <lineage>
        <taxon>Bacteria</taxon>
        <taxon>Bacillati</taxon>
        <taxon>Bacillota</taxon>
        <taxon>Bacilli</taxon>
        <taxon>Bacillales</taxon>
        <taxon>Bacillaceae</taxon>
        <taxon>Bacillus</taxon>
        <taxon>Bacillus cereus group</taxon>
    </lineage>
</organism>
<dbReference type="EMBL" id="LDPG01000011">
    <property type="protein sequence ID" value="KLV17471.1"/>
    <property type="molecule type" value="Genomic_DNA"/>
</dbReference>
<sequence length="836" mass="97505">MLIEPSRNKPCPCRSGKKYKKCCGVETNNFKMNFKKKNVVPRQPKRTIDTKNFVLDRLEKLIKETKSLRPNDHIIQQLNSHLHNLNQKGNLTSNEYRLIKEITLMNIAEYLQLPYGDTPDYGAMKVFLEFAHQAITERITDECQYYSATVHVGPGDTLVKWEFTDGLDWKEDGMFISWEDTSELPITNIQSKKEVIVPGPIRQSPYRFDSGIEEFIAGYLDLISMEIENTPRESYVTNLIGDIRPFLKINDPSNLENLKEMYLKEVEITLSVRNEDDDRWNISWSNATQSVSKPYKSSLYTKLKISEYIVEEVWKYIKKNKNATNKDTILLYLTFSQNILVNNHAIDQLVNNPFIVLFIDENQHIIDFTITESSQITRIELSKFQEQSTHGLSHKKEMSQRGQMFFKTAQKLDSFIPIDNHNEFDFSSHCLNYFLCLEKELNFHYGDIVRGMFPHLKKPGLTIGNFTTAFKEMATKHKVETINLTEEFLSKLEWARVNRNLTAHPEPISFNKYEEVRKLFVENQFINEVLSLSNEDVYKFSYSSRTRESLLNKVLDTKTEVPSKNKSKNLQSLVPNKYAAYKTLEAVAATYFKVPFQGIYPIMDDRILVVEIDNDSFGYLLLKDDVKKRQGFWANEFDYIGHNVFAEKLDLQFGSMMDNTRGTLSLENQDGIIIFKGNVAAKKMKLKVLSHIFKDMEDFQHKMKALTENLASFVTENEKKKEYTFYLLLKDFYLLIVGANENEKLKSPNTILLEKFLTTILTEYNHIQLKRNSLISIIRELLSMVDMREEIINSFNIRIELDNGNLKLNSTESTSKNEMTFELSEKDIQRKNNQQY</sequence>
<dbReference type="InterPro" id="IPR004027">
    <property type="entry name" value="SEC_C_motif"/>
</dbReference>
<dbReference type="AlphaFoldDB" id="A0A0J1HUU3"/>
<gene>
    <name evidence="1" type="ORF">ABW01_16415</name>
</gene>
<evidence type="ECO:0000313" key="1">
    <source>
        <dbReference type="EMBL" id="KLV17471.1"/>
    </source>
</evidence>
<protein>
    <submittedName>
        <fullName evidence="1">Uncharacterized protein</fullName>
    </submittedName>
</protein>
<dbReference type="RefSeq" id="WP_047956840.1">
    <property type="nucleotide sequence ID" value="NZ_LDPG01000011.1"/>
</dbReference>
<reference evidence="1 2" key="1">
    <citation type="submission" date="2015-05" db="EMBL/GenBank/DDBJ databases">
        <title>Whole genome sequence and identification of bacterial endophytes from Costus igneus.</title>
        <authorList>
            <person name="Lee Y.P."/>
            <person name="Gan H.M."/>
            <person name="Eng W."/>
            <person name="Wheatley M.S."/>
            <person name="Caraballo A."/>
            <person name="Polter S."/>
            <person name="Savka M.A."/>
            <person name="Hudson A.O."/>
        </authorList>
    </citation>
    <scope>NUCLEOTIDE SEQUENCE [LARGE SCALE GENOMIC DNA]</scope>
    <source>
        <strain evidence="1 2">RIT375</strain>
    </source>
</reference>